<dbReference type="AlphaFoldDB" id="A0AAN4U2W4"/>
<dbReference type="InterPro" id="IPR027056">
    <property type="entry name" value="Gluconate_2DH_su3"/>
</dbReference>
<reference evidence="1 2" key="1">
    <citation type="submission" date="2019-07" db="EMBL/GenBank/DDBJ databases">
        <title>Whole genome shotgun sequence of Asaia bogorensis NBRC 16594.</title>
        <authorList>
            <person name="Hosoyama A."/>
            <person name="Uohara A."/>
            <person name="Ohji S."/>
            <person name="Ichikawa N."/>
        </authorList>
    </citation>
    <scope>NUCLEOTIDE SEQUENCE [LARGE SCALE GENOMIC DNA]</scope>
    <source>
        <strain evidence="1 2">NBRC 16594</strain>
    </source>
</reference>
<organism evidence="1 2">
    <name type="scientific">Asaia bogorensis NBRC 16594</name>
    <dbReference type="NCBI Taxonomy" id="1231624"/>
    <lineage>
        <taxon>Bacteria</taxon>
        <taxon>Pseudomonadati</taxon>
        <taxon>Pseudomonadota</taxon>
        <taxon>Alphaproteobacteria</taxon>
        <taxon>Acetobacterales</taxon>
        <taxon>Acetobacteraceae</taxon>
        <taxon>Asaia</taxon>
    </lineage>
</organism>
<gene>
    <name evidence="1" type="ORF">ABO01nite_17950</name>
</gene>
<name>A0AAN4U2W4_9PROT</name>
<sequence>MSAHSSSRRRFVKNAAGTTAFFLLAGQEFQVPAFAASASEDEGKRFFSPAEHRFLDAACDCIYPNDAFGPGATALGVPTFIDRQMQTPYGRGELWYMQGPFQDGPANLGYQLPLAPCDLYRQGIEAANHYANAKRGKDFADLTQNIQIELLSAFEGGAVHFPAFNARLFFEQLRRNTLEGAFADPIHGGNRHMQGWMLLGFPGSRADFMDWVNQEGAAYPFGPVSIDGQKA</sequence>
<evidence type="ECO:0000313" key="1">
    <source>
        <dbReference type="EMBL" id="GEL53788.1"/>
    </source>
</evidence>
<keyword evidence="2" id="KW-1185">Reference proteome</keyword>
<dbReference type="GeneID" id="78227529"/>
<dbReference type="PROSITE" id="PS51318">
    <property type="entry name" value="TAT"/>
    <property type="match status" value="1"/>
</dbReference>
<dbReference type="InterPro" id="IPR006311">
    <property type="entry name" value="TAT_signal"/>
</dbReference>
<comment type="caution">
    <text evidence="1">The sequence shown here is derived from an EMBL/GenBank/DDBJ whole genome shotgun (WGS) entry which is preliminary data.</text>
</comment>
<dbReference type="Proteomes" id="UP000321287">
    <property type="component" value="Unassembled WGS sequence"/>
</dbReference>
<dbReference type="KEGG" id="abg:Asbog_02524"/>
<dbReference type="RefSeq" id="WP_062165375.1">
    <property type="nucleotide sequence ID" value="NZ_AP014690.1"/>
</dbReference>
<evidence type="ECO:0008006" key="3">
    <source>
        <dbReference type="Google" id="ProtNLM"/>
    </source>
</evidence>
<dbReference type="EMBL" id="BJVS01000004">
    <property type="protein sequence ID" value="GEL53788.1"/>
    <property type="molecule type" value="Genomic_DNA"/>
</dbReference>
<evidence type="ECO:0000313" key="2">
    <source>
        <dbReference type="Proteomes" id="UP000321287"/>
    </source>
</evidence>
<protein>
    <recommendedName>
        <fullName evidence="3">Gluconate 2-dehydrogenase subunit gamma</fullName>
    </recommendedName>
</protein>
<proteinExistence type="predicted"/>
<dbReference type="Pfam" id="PF13618">
    <property type="entry name" value="Gluconate_2-dh3"/>
    <property type="match status" value="1"/>
</dbReference>
<accession>A0AAN4U2W4</accession>